<dbReference type="GO" id="GO:0016791">
    <property type="term" value="F:phosphatase activity"/>
    <property type="evidence" value="ECO:0007669"/>
    <property type="project" value="TreeGrafter"/>
</dbReference>
<proteinExistence type="predicted"/>
<evidence type="ECO:0000256" key="2">
    <source>
        <dbReference type="SAM" id="Phobius"/>
    </source>
</evidence>
<dbReference type="PANTHER" id="PTHR43156:SF2">
    <property type="entry name" value="STAGE II SPORULATION PROTEIN E"/>
    <property type="match status" value="1"/>
</dbReference>
<keyword evidence="2" id="KW-0812">Transmembrane</keyword>
<feature type="domain" description="PPM-type phosphatase" evidence="3">
    <location>
        <begin position="139"/>
        <end position="359"/>
    </location>
</feature>
<dbReference type="Proteomes" id="UP000548476">
    <property type="component" value="Unassembled WGS sequence"/>
</dbReference>
<dbReference type="AlphaFoldDB" id="A0A841FJA1"/>
<feature type="transmembrane region" description="Helical" evidence="2">
    <location>
        <begin position="16"/>
        <end position="34"/>
    </location>
</feature>
<dbReference type="FunFam" id="3.60.40.10:FF:000058">
    <property type="entry name" value="Stage II sporulation protein E"/>
    <property type="match status" value="1"/>
</dbReference>
<comment type="caution">
    <text evidence="4">The sequence shown here is derived from an EMBL/GenBank/DDBJ whole genome shotgun (WGS) entry which is preliminary data.</text>
</comment>
<dbReference type="SUPFAM" id="SSF81606">
    <property type="entry name" value="PP2C-like"/>
    <property type="match status" value="1"/>
</dbReference>
<organism evidence="4 5">
    <name type="scientific">Phytomonospora endophytica</name>
    <dbReference type="NCBI Taxonomy" id="714109"/>
    <lineage>
        <taxon>Bacteria</taxon>
        <taxon>Bacillati</taxon>
        <taxon>Actinomycetota</taxon>
        <taxon>Actinomycetes</taxon>
        <taxon>Micromonosporales</taxon>
        <taxon>Micromonosporaceae</taxon>
        <taxon>Phytomonospora</taxon>
    </lineage>
</organism>
<protein>
    <submittedName>
        <fullName evidence="4">Serine phosphatase RsbU (Regulator of sigma subunit)</fullName>
    </submittedName>
</protein>
<keyword evidence="5" id="KW-1185">Reference proteome</keyword>
<sequence>MPYDYDALSRQAPPEWLRWIPLPVLVIAAVLEYLSPESVGLTFLVAAAPLLAAVACGPVMTAVYGVAAVAIAAWLFEHDPDVAGIGLTGHNELLVVLGVAVVGVLAATARTRYDRRLNRVGSIAEAVQLAVLPRLSGRVGDVECAALYRSAQRDAIVGGDLFDVRETPHGVRAIIGDVKGHGLDAVSNMAALLGAFHEAVLDVPTLVQVAERLERRLTIDNADRDTEQFATALLLGFLPDGGVELVVCGHIPPYVLSGGVVRRVQTEAAPPLGLGALVPTKPRAVRLDWHPGDVLFACTDGVLEARDGDGRFYPLDRRLAELTTGAAPPLARLTRGVWEDLRRFAPRINDDVALLALRRFRAGAHRIEPGTAVHLVRGESEQR</sequence>
<dbReference type="InterPro" id="IPR036457">
    <property type="entry name" value="PPM-type-like_dom_sf"/>
</dbReference>
<keyword evidence="1" id="KW-0378">Hydrolase</keyword>
<evidence type="ECO:0000313" key="5">
    <source>
        <dbReference type="Proteomes" id="UP000548476"/>
    </source>
</evidence>
<reference evidence="4 5" key="1">
    <citation type="submission" date="2020-08" db="EMBL/GenBank/DDBJ databases">
        <title>Genomic Encyclopedia of Type Strains, Phase IV (KMG-IV): sequencing the most valuable type-strain genomes for metagenomic binning, comparative biology and taxonomic classification.</title>
        <authorList>
            <person name="Goeker M."/>
        </authorList>
    </citation>
    <scope>NUCLEOTIDE SEQUENCE [LARGE SCALE GENOMIC DNA]</scope>
    <source>
        <strain evidence="4 5">YIM 65646</strain>
    </source>
</reference>
<dbReference type="Gene3D" id="3.60.40.10">
    <property type="entry name" value="PPM-type phosphatase domain"/>
    <property type="match status" value="1"/>
</dbReference>
<keyword evidence="2" id="KW-1133">Transmembrane helix</keyword>
<dbReference type="PANTHER" id="PTHR43156">
    <property type="entry name" value="STAGE II SPORULATION PROTEIN E-RELATED"/>
    <property type="match status" value="1"/>
</dbReference>
<feature type="transmembrane region" description="Helical" evidence="2">
    <location>
        <begin position="41"/>
        <end position="73"/>
    </location>
</feature>
<accession>A0A841FJA1</accession>
<dbReference type="SMART" id="SM00331">
    <property type="entry name" value="PP2C_SIG"/>
    <property type="match status" value="1"/>
</dbReference>
<evidence type="ECO:0000259" key="3">
    <source>
        <dbReference type="SMART" id="SM00331"/>
    </source>
</evidence>
<gene>
    <name evidence="4" type="ORF">HNR73_003759</name>
</gene>
<dbReference type="InterPro" id="IPR052016">
    <property type="entry name" value="Bact_Sigma-Reg"/>
</dbReference>
<dbReference type="Pfam" id="PF07228">
    <property type="entry name" value="SpoIIE"/>
    <property type="match status" value="1"/>
</dbReference>
<dbReference type="RefSeq" id="WP_184788720.1">
    <property type="nucleotide sequence ID" value="NZ_BONT01000105.1"/>
</dbReference>
<dbReference type="EMBL" id="JACHGT010000007">
    <property type="protein sequence ID" value="MBB6035895.1"/>
    <property type="molecule type" value="Genomic_DNA"/>
</dbReference>
<feature type="transmembrane region" description="Helical" evidence="2">
    <location>
        <begin position="93"/>
        <end position="109"/>
    </location>
</feature>
<evidence type="ECO:0000313" key="4">
    <source>
        <dbReference type="EMBL" id="MBB6035895.1"/>
    </source>
</evidence>
<name>A0A841FJA1_9ACTN</name>
<dbReference type="InterPro" id="IPR001932">
    <property type="entry name" value="PPM-type_phosphatase-like_dom"/>
</dbReference>
<keyword evidence="2" id="KW-0472">Membrane</keyword>
<evidence type="ECO:0000256" key="1">
    <source>
        <dbReference type="ARBA" id="ARBA00022801"/>
    </source>
</evidence>